<organism evidence="6 7">
    <name type="scientific">Colletotrichum navitas</name>
    <dbReference type="NCBI Taxonomy" id="681940"/>
    <lineage>
        <taxon>Eukaryota</taxon>
        <taxon>Fungi</taxon>
        <taxon>Dikarya</taxon>
        <taxon>Ascomycota</taxon>
        <taxon>Pezizomycotina</taxon>
        <taxon>Sordariomycetes</taxon>
        <taxon>Hypocreomycetidae</taxon>
        <taxon>Glomerellales</taxon>
        <taxon>Glomerellaceae</taxon>
        <taxon>Colletotrichum</taxon>
        <taxon>Colletotrichum graminicola species complex</taxon>
    </lineage>
</organism>
<accession>A0AAD8UYI3</accession>
<dbReference type="PANTHER" id="PTHR43806:SF66">
    <property type="entry name" value="SERIN ENDOPEPTIDASE"/>
    <property type="match status" value="1"/>
</dbReference>
<comment type="caution">
    <text evidence="4">Lacks conserved residue(s) required for the propagation of feature annotation.</text>
</comment>
<dbReference type="RefSeq" id="XP_060407910.1">
    <property type="nucleotide sequence ID" value="XM_060560412.1"/>
</dbReference>
<gene>
    <name evidence="6" type="ORF">LY79DRAFT_584543</name>
</gene>
<reference evidence="6" key="1">
    <citation type="submission" date="2021-06" db="EMBL/GenBank/DDBJ databases">
        <title>Comparative genomics, transcriptomics and evolutionary studies reveal genomic signatures of adaptation to plant cell wall in hemibiotrophic fungi.</title>
        <authorList>
            <consortium name="DOE Joint Genome Institute"/>
            <person name="Baroncelli R."/>
            <person name="Diaz J.F."/>
            <person name="Benocci T."/>
            <person name="Peng M."/>
            <person name="Battaglia E."/>
            <person name="Haridas S."/>
            <person name="Andreopoulos W."/>
            <person name="Labutti K."/>
            <person name="Pangilinan J."/>
            <person name="Floch G.L."/>
            <person name="Makela M.R."/>
            <person name="Henrissat B."/>
            <person name="Grigoriev I.V."/>
            <person name="Crouch J.A."/>
            <person name="De Vries R.P."/>
            <person name="Sukno S.A."/>
            <person name="Thon M.R."/>
        </authorList>
    </citation>
    <scope>NUCLEOTIDE SEQUENCE</scope>
    <source>
        <strain evidence="6">CBS 125086</strain>
    </source>
</reference>
<keyword evidence="7" id="KW-1185">Reference proteome</keyword>
<proteinExistence type="inferred from homology"/>
<comment type="similarity">
    <text evidence="1 4">Belongs to the peptidase S8 family.</text>
</comment>
<dbReference type="EMBL" id="JAHLJV010000125">
    <property type="protein sequence ID" value="KAK1569702.1"/>
    <property type="molecule type" value="Genomic_DNA"/>
</dbReference>
<dbReference type="PANTHER" id="PTHR43806">
    <property type="entry name" value="PEPTIDASE S8"/>
    <property type="match status" value="1"/>
</dbReference>
<evidence type="ECO:0000256" key="4">
    <source>
        <dbReference type="PROSITE-ProRule" id="PRU01240"/>
    </source>
</evidence>
<evidence type="ECO:0000313" key="7">
    <source>
        <dbReference type="Proteomes" id="UP001230504"/>
    </source>
</evidence>
<dbReference type="InterPro" id="IPR000209">
    <property type="entry name" value="Peptidase_S8/S53_dom"/>
</dbReference>
<feature type="domain" description="Peptidase S8/S53" evidence="5">
    <location>
        <begin position="44"/>
        <end position="190"/>
    </location>
</feature>
<dbReference type="GO" id="GO:0004252">
    <property type="term" value="F:serine-type endopeptidase activity"/>
    <property type="evidence" value="ECO:0007669"/>
    <property type="project" value="InterPro"/>
</dbReference>
<evidence type="ECO:0000256" key="3">
    <source>
        <dbReference type="ARBA" id="ARBA00022825"/>
    </source>
</evidence>
<comment type="caution">
    <text evidence="6">The sequence shown here is derived from an EMBL/GenBank/DDBJ whole genome shotgun (WGS) entry which is preliminary data.</text>
</comment>
<evidence type="ECO:0000313" key="6">
    <source>
        <dbReference type="EMBL" id="KAK1569702.1"/>
    </source>
</evidence>
<dbReference type="Gene3D" id="3.40.50.200">
    <property type="entry name" value="Peptidase S8/S53 domain"/>
    <property type="match status" value="1"/>
</dbReference>
<name>A0AAD8UYI3_9PEZI</name>
<keyword evidence="3" id="KW-0720">Serine protease</keyword>
<protein>
    <submittedName>
        <fullName evidence="6">Peptidase S8/S53 domain-containing protein</fullName>
    </submittedName>
</protein>
<dbReference type="Proteomes" id="UP001230504">
    <property type="component" value="Unassembled WGS sequence"/>
</dbReference>
<dbReference type="GO" id="GO:0006508">
    <property type="term" value="P:proteolysis"/>
    <property type="evidence" value="ECO:0007669"/>
    <property type="project" value="UniProtKB-KW"/>
</dbReference>
<evidence type="ECO:0000259" key="5">
    <source>
        <dbReference type="Pfam" id="PF00082"/>
    </source>
</evidence>
<dbReference type="InterPro" id="IPR036852">
    <property type="entry name" value="Peptidase_S8/S53_dom_sf"/>
</dbReference>
<dbReference type="GeneID" id="85444652"/>
<sequence>MYHGVGHFAHNYLWYTGLANFESQGSTDSATLIEAFLTAYDDGVGGSSGWAEEVWALVASILVEQGVVVTISAAKSGSQGPFYSSSGSSGKNVLAIASADVPTVETTRASAFTSWGLLNDLSVKPDVAAPGGSIYSAYIDNRWITMSGPSMSCPYVAGAAALCISALGGRQVHGKGFTSALIKQIIANARPLTYYQDGYTELANGCQIAIGDYTLRYAALRTFGNPLYSDNWATFTTPVEVLGQY</sequence>
<dbReference type="InterPro" id="IPR050131">
    <property type="entry name" value="Peptidase_S8_subtilisin-like"/>
</dbReference>
<dbReference type="SUPFAM" id="SSF52743">
    <property type="entry name" value="Subtilisin-like"/>
    <property type="match status" value="1"/>
</dbReference>
<dbReference type="Pfam" id="PF00082">
    <property type="entry name" value="Peptidase_S8"/>
    <property type="match status" value="1"/>
</dbReference>
<dbReference type="PROSITE" id="PS51892">
    <property type="entry name" value="SUBTILASE"/>
    <property type="match status" value="1"/>
</dbReference>
<keyword evidence="3" id="KW-0378">Hydrolase</keyword>
<keyword evidence="2" id="KW-0645">Protease</keyword>
<dbReference type="AlphaFoldDB" id="A0AAD8UYI3"/>
<evidence type="ECO:0000256" key="1">
    <source>
        <dbReference type="ARBA" id="ARBA00011073"/>
    </source>
</evidence>
<evidence type="ECO:0000256" key="2">
    <source>
        <dbReference type="ARBA" id="ARBA00022670"/>
    </source>
</evidence>